<dbReference type="EMBL" id="JAACJN010000039">
    <property type="protein sequence ID" value="KAF5385552.1"/>
    <property type="molecule type" value="Genomic_DNA"/>
</dbReference>
<name>A0A8H5M9D3_9AGAR</name>
<protein>
    <submittedName>
        <fullName evidence="1">Uncharacterized protein</fullName>
    </submittedName>
</protein>
<reference evidence="1 2" key="1">
    <citation type="journal article" date="2020" name="ISME J.">
        <title>Uncovering the hidden diversity of litter-decomposition mechanisms in mushroom-forming fungi.</title>
        <authorList>
            <person name="Floudas D."/>
            <person name="Bentzer J."/>
            <person name="Ahren D."/>
            <person name="Johansson T."/>
            <person name="Persson P."/>
            <person name="Tunlid A."/>
        </authorList>
    </citation>
    <scope>NUCLEOTIDE SEQUENCE [LARGE SCALE GENOMIC DNA]</scope>
    <source>
        <strain evidence="1 2">CBS 406.79</strain>
    </source>
</reference>
<accession>A0A8H5M9D3</accession>
<evidence type="ECO:0000313" key="1">
    <source>
        <dbReference type="EMBL" id="KAF5385552.1"/>
    </source>
</evidence>
<proteinExistence type="predicted"/>
<dbReference type="AlphaFoldDB" id="A0A8H5M9D3"/>
<comment type="caution">
    <text evidence="1">The sequence shown here is derived from an EMBL/GenBank/DDBJ whole genome shotgun (WGS) entry which is preliminary data.</text>
</comment>
<evidence type="ECO:0000313" key="2">
    <source>
        <dbReference type="Proteomes" id="UP000518752"/>
    </source>
</evidence>
<gene>
    <name evidence="1" type="ORF">D9757_006747</name>
</gene>
<dbReference type="Proteomes" id="UP000518752">
    <property type="component" value="Unassembled WGS sequence"/>
</dbReference>
<keyword evidence="2" id="KW-1185">Reference proteome</keyword>
<organism evidence="1 2">
    <name type="scientific">Collybiopsis confluens</name>
    <dbReference type="NCBI Taxonomy" id="2823264"/>
    <lineage>
        <taxon>Eukaryota</taxon>
        <taxon>Fungi</taxon>
        <taxon>Dikarya</taxon>
        <taxon>Basidiomycota</taxon>
        <taxon>Agaricomycotina</taxon>
        <taxon>Agaricomycetes</taxon>
        <taxon>Agaricomycetidae</taxon>
        <taxon>Agaricales</taxon>
        <taxon>Marasmiineae</taxon>
        <taxon>Omphalotaceae</taxon>
        <taxon>Collybiopsis</taxon>
    </lineage>
</organism>
<sequence length="117" mass="12906">MAVFLWSPPKRSWCWQKLVCAVCWITCAVTFTSMAKVFVDPAAFALATGISNMYFARIFIQGRRSVITFAAVDHALKWMGRSNNGDNNAPLGTVDVDGDISDGYQLYRGTLAAIQGY</sequence>